<feature type="compositionally biased region" description="Low complexity" evidence="1">
    <location>
        <begin position="1"/>
        <end position="14"/>
    </location>
</feature>
<protein>
    <submittedName>
        <fullName evidence="2">Uncharacterized protein</fullName>
    </submittedName>
</protein>
<organism evidence="2 3">
    <name type="scientific">Colletotrichum zoysiae</name>
    <dbReference type="NCBI Taxonomy" id="1216348"/>
    <lineage>
        <taxon>Eukaryota</taxon>
        <taxon>Fungi</taxon>
        <taxon>Dikarya</taxon>
        <taxon>Ascomycota</taxon>
        <taxon>Pezizomycotina</taxon>
        <taxon>Sordariomycetes</taxon>
        <taxon>Hypocreomycetidae</taxon>
        <taxon>Glomerellales</taxon>
        <taxon>Glomerellaceae</taxon>
        <taxon>Colletotrichum</taxon>
        <taxon>Colletotrichum graminicola species complex</taxon>
    </lineage>
</organism>
<gene>
    <name evidence="2" type="ORF">LX32DRAFT_222873</name>
</gene>
<accession>A0AAD9H517</accession>
<dbReference type="AlphaFoldDB" id="A0AAD9H517"/>
<keyword evidence="3" id="KW-1185">Reference proteome</keyword>
<proteinExistence type="predicted"/>
<name>A0AAD9H517_9PEZI</name>
<evidence type="ECO:0000313" key="3">
    <source>
        <dbReference type="Proteomes" id="UP001232148"/>
    </source>
</evidence>
<reference evidence="2" key="1">
    <citation type="submission" date="2021-06" db="EMBL/GenBank/DDBJ databases">
        <title>Comparative genomics, transcriptomics and evolutionary studies reveal genomic signatures of adaptation to plant cell wall in hemibiotrophic fungi.</title>
        <authorList>
            <consortium name="DOE Joint Genome Institute"/>
            <person name="Baroncelli R."/>
            <person name="Diaz J.F."/>
            <person name="Benocci T."/>
            <person name="Peng M."/>
            <person name="Battaglia E."/>
            <person name="Haridas S."/>
            <person name="Andreopoulos W."/>
            <person name="Labutti K."/>
            <person name="Pangilinan J."/>
            <person name="Floch G.L."/>
            <person name="Makela M.R."/>
            <person name="Henrissat B."/>
            <person name="Grigoriev I.V."/>
            <person name="Crouch J.A."/>
            <person name="De Vries R.P."/>
            <person name="Sukno S.A."/>
            <person name="Thon M.R."/>
        </authorList>
    </citation>
    <scope>NUCLEOTIDE SEQUENCE</scope>
    <source>
        <strain evidence="2">MAFF235873</strain>
    </source>
</reference>
<feature type="region of interest" description="Disordered" evidence="1">
    <location>
        <begin position="1"/>
        <end position="27"/>
    </location>
</feature>
<evidence type="ECO:0000313" key="2">
    <source>
        <dbReference type="EMBL" id="KAK2021917.1"/>
    </source>
</evidence>
<evidence type="ECO:0000256" key="1">
    <source>
        <dbReference type="SAM" id="MobiDB-lite"/>
    </source>
</evidence>
<dbReference type="Proteomes" id="UP001232148">
    <property type="component" value="Unassembled WGS sequence"/>
</dbReference>
<comment type="caution">
    <text evidence="2">The sequence shown here is derived from an EMBL/GenBank/DDBJ whole genome shotgun (WGS) entry which is preliminary data.</text>
</comment>
<dbReference type="EMBL" id="MU843072">
    <property type="protein sequence ID" value="KAK2021917.1"/>
    <property type="molecule type" value="Genomic_DNA"/>
</dbReference>
<sequence>MAGSSSALLSISSSKQKERNTIGTRPRGTRFPLVVCTNRRDGEPTLVLVHKQRRDVGRIGLVKAASTHMWSSPVPSMSFRLPATGPILALTRPFKAMSAFFLPREGDCYSGGTPPGKSTMAGILPEAQRTQMEADLCAVLLCRACSRIPDRCFVLQQIADAKTSSRARGGDVWVSGCRPLRRTKYLHHPTPLASERACVCSLVHPRSRG</sequence>